<keyword evidence="2" id="KW-1133">Transmembrane helix</keyword>
<evidence type="ECO:0000256" key="2">
    <source>
        <dbReference type="SAM" id="Phobius"/>
    </source>
</evidence>
<dbReference type="RefSeq" id="WP_027106632.1">
    <property type="nucleotide sequence ID" value="NZ_AUHP01000015.1"/>
</dbReference>
<feature type="transmembrane region" description="Helical" evidence="2">
    <location>
        <begin position="273"/>
        <end position="292"/>
    </location>
</feature>
<comment type="caution">
    <text evidence="3">The sequence shown here is derived from an EMBL/GenBank/DDBJ whole genome shotgun (WGS) entry which is preliminary data.</text>
</comment>
<dbReference type="AlphaFoldDB" id="A0A0R2KTF8"/>
<dbReference type="Proteomes" id="UP000051500">
    <property type="component" value="Unassembled WGS sequence"/>
</dbReference>
<name>A0A0R2KTF8_9LACO</name>
<keyword evidence="2" id="KW-0812">Transmembrane</keyword>
<feature type="compositionally biased region" description="Basic residues" evidence="1">
    <location>
        <begin position="13"/>
        <end position="25"/>
    </location>
</feature>
<reference evidence="3 4" key="1">
    <citation type="journal article" date="2015" name="Genome Announc.">
        <title>Expanding the biotechnology potential of lactobacilli through comparative genomics of 213 strains and associated genera.</title>
        <authorList>
            <person name="Sun Z."/>
            <person name="Harris H.M."/>
            <person name="McCann A."/>
            <person name="Guo C."/>
            <person name="Argimon S."/>
            <person name="Zhang W."/>
            <person name="Yang X."/>
            <person name="Jeffery I.B."/>
            <person name="Cooney J.C."/>
            <person name="Kagawa T.F."/>
            <person name="Liu W."/>
            <person name="Song Y."/>
            <person name="Salvetti E."/>
            <person name="Wrobel A."/>
            <person name="Rasinkangas P."/>
            <person name="Parkhill J."/>
            <person name="Rea M.C."/>
            <person name="O'Sullivan O."/>
            <person name="Ritari J."/>
            <person name="Douillard F.P."/>
            <person name="Paul Ross R."/>
            <person name="Yang R."/>
            <person name="Briner A.E."/>
            <person name="Felis G.E."/>
            <person name="de Vos W.M."/>
            <person name="Barrangou R."/>
            <person name="Klaenhammer T.R."/>
            <person name="Caufield P.W."/>
            <person name="Cui Y."/>
            <person name="Zhang H."/>
            <person name="O'Toole P.W."/>
        </authorList>
    </citation>
    <scope>NUCLEOTIDE SEQUENCE [LARGE SCALE GENOMIC DNA]</scope>
    <source>
        <strain evidence="3 4">DSM 22408</strain>
    </source>
</reference>
<dbReference type="PATRIC" id="fig|1122146.4.peg.1280"/>
<dbReference type="EMBL" id="JQBZ01000011">
    <property type="protein sequence ID" value="KRN89565.1"/>
    <property type="molecule type" value="Genomic_DNA"/>
</dbReference>
<sequence length="319" mass="36369">METTETNEFQSRLQRRQALKKEHQKNKKSSVAPMIWLGIMLMIGMLGLALKQTLFSAEYISKQIVSPNIVQQISSEVTQTIDDYAKQLGVPAELTENLINQKELKSDIGVVIVNIYNDQSDLLSGTKVQKTISQRIEENAKAQHISLQSEDYLSFKSTLLHQINSTLKQKTQSPEILQMQKIFHLWQKTTQISLIVAGIGIVIFSVQIILREYTWVKRLKMLGFAACWSGLSFYWLVTLVAKLYQEHAITSQNPDVNSLIIDLSQKVFMQMKFNGVLGLILAIVLILISFTLRRFGNETQNKQIPKAAEQIIEEVEKEE</sequence>
<evidence type="ECO:0000256" key="1">
    <source>
        <dbReference type="SAM" id="MobiDB-lite"/>
    </source>
</evidence>
<organism evidence="3 4">
    <name type="scientific">Ligilactobacillus ceti DSM 22408</name>
    <dbReference type="NCBI Taxonomy" id="1122146"/>
    <lineage>
        <taxon>Bacteria</taxon>
        <taxon>Bacillati</taxon>
        <taxon>Bacillota</taxon>
        <taxon>Bacilli</taxon>
        <taxon>Lactobacillales</taxon>
        <taxon>Lactobacillaceae</taxon>
        <taxon>Ligilactobacillus</taxon>
    </lineage>
</organism>
<keyword evidence="2" id="KW-0472">Membrane</keyword>
<feature type="transmembrane region" description="Helical" evidence="2">
    <location>
        <begin position="222"/>
        <end position="244"/>
    </location>
</feature>
<feature type="transmembrane region" description="Helical" evidence="2">
    <location>
        <begin position="30"/>
        <end position="50"/>
    </location>
</feature>
<gene>
    <name evidence="3" type="ORF">IV53_GL001243</name>
</gene>
<accession>A0A0R2KTF8</accession>
<proteinExistence type="predicted"/>
<feature type="compositionally biased region" description="Polar residues" evidence="1">
    <location>
        <begin position="1"/>
        <end position="12"/>
    </location>
</feature>
<protein>
    <submittedName>
        <fullName evidence="3">Uncharacterized protein</fullName>
    </submittedName>
</protein>
<evidence type="ECO:0000313" key="3">
    <source>
        <dbReference type="EMBL" id="KRN89565.1"/>
    </source>
</evidence>
<dbReference type="STRING" id="1122146.IV53_GL001243"/>
<feature type="transmembrane region" description="Helical" evidence="2">
    <location>
        <begin position="192"/>
        <end position="210"/>
    </location>
</feature>
<keyword evidence="4" id="KW-1185">Reference proteome</keyword>
<evidence type="ECO:0000313" key="4">
    <source>
        <dbReference type="Proteomes" id="UP000051500"/>
    </source>
</evidence>
<feature type="region of interest" description="Disordered" evidence="1">
    <location>
        <begin position="1"/>
        <end position="25"/>
    </location>
</feature>